<feature type="non-terminal residue" evidence="1">
    <location>
        <position position="46"/>
    </location>
</feature>
<sequence>MNRDLTQRSRTTIGVPLCSEDTAGTGSRCCVLLGSAHEQVAGRPFI</sequence>
<evidence type="ECO:0000313" key="1">
    <source>
        <dbReference type="EMBL" id="CAI9556081.1"/>
    </source>
</evidence>
<gene>
    <name evidence="1" type="ORF">SPARVUS_LOCUS4504658</name>
</gene>
<dbReference type="Proteomes" id="UP001162483">
    <property type="component" value="Unassembled WGS sequence"/>
</dbReference>
<dbReference type="EMBL" id="CATNWA010008414">
    <property type="protein sequence ID" value="CAI9556081.1"/>
    <property type="molecule type" value="Genomic_DNA"/>
</dbReference>
<accession>A0ABN9C9X2</accession>
<evidence type="ECO:0000313" key="2">
    <source>
        <dbReference type="Proteomes" id="UP001162483"/>
    </source>
</evidence>
<protein>
    <submittedName>
        <fullName evidence="1">Uncharacterized protein</fullName>
    </submittedName>
</protein>
<reference evidence="1" key="1">
    <citation type="submission" date="2023-05" db="EMBL/GenBank/DDBJ databases">
        <authorList>
            <person name="Stuckert A."/>
        </authorList>
    </citation>
    <scope>NUCLEOTIDE SEQUENCE</scope>
</reference>
<keyword evidence="2" id="KW-1185">Reference proteome</keyword>
<comment type="caution">
    <text evidence="1">The sequence shown here is derived from an EMBL/GenBank/DDBJ whole genome shotgun (WGS) entry which is preliminary data.</text>
</comment>
<name>A0ABN9C9X2_9NEOB</name>
<organism evidence="1 2">
    <name type="scientific">Staurois parvus</name>
    <dbReference type="NCBI Taxonomy" id="386267"/>
    <lineage>
        <taxon>Eukaryota</taxon>
        <taxon>Metazoa</taxon>
        <taxon>Chordata</taxon>
        <taxon>Craniata</taxon>
        <taxon>Vertebrata</taxon>
        <taxon>Euteleostomi</taxon>
        <taxon>Amphibia</taxon>
        <taxon>Batrachia</taxon>
        <taxon>Anura</taxon>
        <taxon>Neobatrachia</taxon>
        <taxon>Ranoidea</taxon>
        <taxon>Ranidae</taxon>
        <taxon>Staurois</taxon>
    </lineage>
</organism>
<proteinExistence type="predicted"/>